<keyword evidence="1" id="KW-0396">Initiation factor</keyword>
<dbReference type="InterPro" id="IPR009374">
    <property type="entry name" value="eIF3k"/>
</dbReference>
<proteinExistence type="predicted"/>
<sequence length="99" mass="11353">MDREMANSTPNQKLQPSTMSYTVEQLIVVNPYNPNILLDLENYVNEQVSPQTYSLSANQCLLRIYQFESERMSTQIVACILIKASSTNHERHFHGGFTL</sequence>
<name>A0A8S0VLE5_OLEEU</name>
<organism evidence="1 2">
    <name type="scientific">Olea europaea subsp. europaea</name>
    <dbReference type="NCBI Taxonomy" id="158383"/>
    <lineage>
        <taxon>Eukaryota</taxon>
        <taxon>Viridiplantae</taxon>
        <taxon>Streptophyta</taxon>
        <taxon>Embryophyta</taxon>
        <taxon>Tracheophyta</taxon>
        <taxon>Spermatophyta</taxon>
        <taxon>Magnoliopsida</taxon>
        <taxon>eudicotyledons</taxon>
        <taxon>Gunneridae</taxon>
        <taxon>Pentapetalae</taxon>
        <taxon>asterids</taxon>
        <taxon>lamiids</taxon>
        <taxon>Lamiales</taxon>
        <taxon>Oleaceae</taxon>
        <taxon>Oleeae</taxon>
        <taxon>Olea</taxon>
    </lineage>
</organism>
<dbReference type="SUPFAM" id="SSF48371">
    <property type="entry name" value="ARM repeat"/>
    <property type="match status" value="1"/>
</dbReference>
<dbReference type="GO" id="GO:0003743">
    <property type="term" value="F:translation initiation factor activity"/>
    <property type="evidence" value="ECO:0007669"/>
    <property type="project" value="UniProtKB-KW"/>
</dbReference>
<accession>A0A8S0VLE5</accession>
<dbReference type="InterPro" id="IPR016024">
    <property type="entry name" value="ARM-type_fold"/>
</dbReference>
<dbReference type="Gene3D" id="1.25.40.250">
    <property type="entry name" value="ARM repeat, domain 1"/>
    <property type="match status" value="1"/>
</dbReference>
<reference evidence="1 2" key="1">
    <citation type="submission" date="2019-12" db="EMBL/GenBank/DDBJ databases">
        <authorList>
            <person name="Alioto T."/>
            <person name="Alioto T."/>
            <person name="Gomez Garrido J."/>
        </authorList>
    </citation>
    <scope>NUCLEOTIDE SEQUENCE [LARGE SCALE GENOMIC DNA]</scope>
</reference>
<gene>
    <name evidence="1" type="ORF">OLEA9_A044073</name>
</gene>
<dbReference type="GO" id="GO:0005852">
    <property type="term" value="C:eukaryotic translation initiation factor 3 complex"/>
    <property type="evidence" value="ECO:0007669"/>
    <property type="project" value="InterPro"/>
</dbReference>
<evidence type="ECO:0000313" key="2">
    <source>
        <dbReference type="Proteomes" id="UP000594638"/>
    </source>
</evidence>
<keyword evidence="2" id="KW-1185">Reference proteome</keyword>
<evidence type="ECO:0000313" key="1">
    <source>
        <dbReference type="EMBL" id="CAA3031552.1"/>
    </source>
</evidence>
<dbReference type="PANTHER" id="PTHR13022">
    <property type="entry name" value="EUKARYOTIC TRANSLATION INITIATION FACTOR 3 SUBUNIT 11"/>
    <property type="match status" value="1"/>
</dbReference>
<dbReference type="GO" id="GO:0043022">
    <property type="term" value="F:ribosome binding"/>
    <property type="evidence" value="ECO:0007669"/>
    <property type="project" value="InterPro"/>
</dbReference>
<dbReference type="InterPro" id="IPR016020">
    <property type="entry name" value="Transl_init_fac_sub12_N_euk"/>
</dbReference>
<dbReference type="PANTHER" id="PTHR13022:SF0">
    <property type="entry name" value="EUKARYOTIC TRANSLATION INITIATION FACTOR 3 SUBUNIT K"/>
    <property type="match status" value="1"/>
</dbReference>
<dbReference type="Proteomes" id="UP000594638">
    <property type="component" value="Unassembled WGS sequence"/>
</dbReference>
<keyword evidence="1" id="KW-0648">Protein biosynthesis</keyword>
<comment type="caution">
    <text evidence="1">The sequence shown here is derived from an EMBL/GenBank/DDBJ whole genome shotgun (WGS) entry which is preliminary data.</text>
</comment>
<dbReference type="OrthoDB" id="337745at2759"/>
<protein>
    <submittedName>
        <fullName evidence="1">Eukaryotic translation initiation factor 3 subunit K</fullName>
    </submittedName>
</protein>
<dbReference type="EMBL" id="CACTIH010009461">
    <property type="protein sequence ID" value="CAA3031552.1"/>
    <property type="molecule type" value="Genomic_DNA"/>
</dbReference>
<dbReference type="AlphaFoldDB" id="A0A8S0VLE5"/>
<dbReference type="GO" id="GO:0006446">
    <property type="term" value="P:regulation of translational initiation"/>
    <property type="evidence" value="ECO:0007669"/>
    <property type="project" value="InterPro"/>
</dbReference>
<dbReference type="Gramene" id="OE9A044073T1">
    <property type="protein sequence ID" value="OE9A044073C1"/>
    <property type="gene ID" value="OE9A044073"/>
</dbReference>